<proteinExistence type="predicted"/>
<evidence type="ECO:0000313" key="3">
    <source>
        <dbReference type="Proteomes" id="UP000195331"/>
    </source>
</evidence>
<dbReference type="KEGG" id="mdx:BTO20_06950"/>
<reference evidence="2 3" key="1">
    <citation type="submission" date="2017-04" db="EMBL/GenBank/DDBJ databases">
        <title>Whole Genome Sequence of 1,4-Dioxane Degrading Bacterium Mycobacterium dioxanotrophicus PH-06.</title>
        <authorList>
            <person name="He Y."/>
        </authorList>
    </citation>
    <scope>NUCLEOTIDE SEQUENCE [LARGE SCALE GENOMIC DNA]</scope>
    <source>
        <strain evidence="2 3">PH-06</strain>
    </source>
</reference>
<dbReference type="Pfam" id="PF08808">
    <property type="entry name" value="RES"/>
    <property type="match status" value="1"/>
</dbReference>
<accession>A0A1Y0BZJ9</accession>
<keyword evidence="3" id="KW-1185">Reference proteome</keyword>
<dbReference type="AlphaFoldDB" id="A0A1Y0BZJ9"/>
<feature type="domain" description="RES" evidence="1">
    <location>
        <begin position="60"/>
        <end position="188"/>
    </location>
</feature>
<dbReference type="InterPro" id="IPR014914">
    <property type="entry name" value="RES_dom"/>
</dbReference>
<evidence type="ECO:0000313" key="2">
    <source>
        <dbReference type="EMBL" id="ART68350.1"/>
    </source>
</evidence>
<protein>
    <recommendedName>
        <fullName evidence="1">RES domain-containing protein</fullName>
    </recommendedName>
</protein>
<organism evidence="2 3">
    <name type="scientific">Mycobacterium dioxanotrophicus</name>
    <dbReference type="NCBI Taxonomy" id="482462"/>
    <lineage>
        <taxon>Bacteria</taxon>
        <taxon>Bacillati</taxon>
        <taxon>Actinomycetota</taxon>
        <taxon>Actinomycetes</taxon>
        <taxon>Mycobacteriales</taxon>
        <taxon>Mycobacteriaceae</taxon>
        <taxon>Mycobacterium</taxon>
    </lineage>
</organism>
<dbReference type="Proteomes" id="UP000195331">
    <property type="component" value="Chromosome"/>
</dbReference>
<dbReference type="SMART" id="SM00953">
    <property type="entry name" value="RES"/>
    <property type="match status" value="1"/>
</dbReference>
<sequence length="215" mass="23755">MVRPVSSGPPTAAQLRRIGIRSEEYRLIAPADLWWRVHRTQGAHVLGWDIFRTYGPVLRFDPHPPPRREHAAGGVWYGAASPLGALAEAFQGDRTIDRFRQLPYLTALRFTRELRLLDVSVRSAGSWATRAGGTYALSTGPHSITQRWARRVVEAFPDLDGVHYDSRFSGQGCIALFAPAMPAMPARPVLSLPLTHPGLTTRIAGAAQRLGYLLI</sequence>
<dbReference type="EMBL" id="CP020809">
    <property type="protein sequence ID" value="ART68350.1"/>
    <property type="molecule type" value="Genomic_DNA"/>
</dbReference>
<evidence type="ECO:0000259" key="1">
    <source>
        <dbReference type="SMART" id="SM00953"/>
    </source>
</evidence>
<gene>
    <name evidence="2" type="ORF">BTO20_06950</name>
</gene>
<name>A0A1Y0BZJ9_9MYCO</name>